<keyword evidence="3" id="KW-1015">Disulfide bond</keyword>
<dbReference type="InterPro" id="IPR003599">
    <property type="entry name" value="Ig_sub"/>
</dbReference>
<keyword evidence="4" id="KW-0325">Glycoprotein</keyword>
<dbReference type="GO" id="GO:0016020">
    <property type="term" value="C:membrane"/>
    <property type="evidence" value="ECO:0007669"/>
    <property type="project" value="UniProtKB-SubCell"/>
</dbReference>
<dbReference type="CDD" id="cd00096">
    <property type="entry name" value="Ig"/>
    <property type="match status" value="1"/>
</dbReference>
<evidence type="ECO:0000256" key="1">
    <source>
        <dbReference type="ARBA" id="ARBA00004479"/>
    </source>
</evidence>
<dbReference type="InterPro" id="IPR013783">
    <property type="entry name" value="Ig-like_fold"/>
</dbReference>
<sequence length="397" mass="44341">MLKSVRTSYAKVVLALLHDNVTFTCKIYPFPHTLLWKYDNDVIDSNQAGVQANDNDAAMKWNIPNVNFKDAGNYSCVQFGIRGVAKSSNFRLLIQGHPNISVSQTTTVEGESITATCCVENSFPPGESLFSWSLGEMPVTRYQHVPFQEACFNSFHIQCCDVVFTSSRDVHDQEITCLIDNELQASTSSRLEIFYLPRLRIFLNEDEVIDTVEVIKGQTYNLACEARSAKFKVELRWIINSVSIDENVNHLFNEDTNGNVSSKIDLSYAFQTHTSTVVCSAYVEPEFVTVSKRAQVFAYLVPDLNILVNDASSVGEISVYDNPVVKLTCIAINASSQLEVEWTAEGKRLDELYGVRIVPFVKNANGIVTSNVSIVLREDYTTVSCVSSGESELQRKV</sequence>
<dbReference type="AlphaFoldDB" id="A0A2G8LM78"/>
<evidence type="ECO:0000256" key="3">
    <source>
        <dbReference type="ARBA" id="ARBA00023157"/>
    </source>
</evidence>
<feature type="domain" description="Ig-like" evidence="6">
    <location>
        <begin position="197"/>
        <end position="291"/>
    </location>
</feature>
<dbReference type="Pfam" id="PF13927">
    <property type="entry name" value="Ig_3"/>
    <property type="match status" value="1"/>
</dbReference>
<proteinExistence type="predicted"/>
<keyword evidence="2" id="KW-0472">Membrane</keyword>
<dbReference type="OrthoDB" id="9442762at2759"/>
<name>A0A2G8LM78_STIJA</name>
<reference evidence="7 8" key="1">
    <citation type="journal article" date="2017" name="PLoS Biol.">
        <title>The sea cucumber genome provides insights into morphological evolution and visceral regeneration.</title>
        <authorList>
            <person name="Zhang X."/>
            <person name="Sun L."/>
            <person name="Yuan J."/>
            <person name="Sun Y."/>
            <person name="Gao Y."/>
            <person name="Zhang L."/>
            <person name="Li S."/>
            <person name="Dai H."/>
            <person name="Hamel J.F."/>
            <person name="Liu C."/>
            <person name="Yu Y."/>
            <person name="Liu S."/>
            <person name="Lin W."/>
            <person name="Guo K."/>
            <person name="Jin S."/>
            <person name="Xu P."/>
            <person name="Storey K.B."/>
            <person name="Huan P."/>
            <person name="Zhang T."/>
            <person name="Zhou Y."/>
            <person name="Zhang J."/>
            <person name="Lin C."/>
            <person name="Li X."/>
            <person name="Xing L."/>
            <person name="Huo D."/>
            <person name="Sun M."/>
            <person name="Wang L."/>
            <person name="Mercier A."/>
            <person name="Li F."/>
            <person name="Yang H."/>
            <person name="Xiang J."/>
        </authorList>
    </citation>
    <scope>NUCLEOTIDE SEQUENCE [LARGE SCALE GENOMIC DNA]</scope>
    <source>
        <strain evidence="7">Shaxun</strain>
        <tissue evidence="7">Muscle</tissue>
    </source>
</reference>
<dbReference type="PROSITE" id="PS50835">
    <property type="entry name" value="IG_LIKE"/>
    <property type="match status" value="3"/>
</dbReference>
<dbReference type="SUPFAM" id="SSF48726">
    <property type="entry name" value="Immunoglobulin"/>
    <property type="match status" value="3"/>
</dbReference>
<evidence type="ECO:0000313" key="7">
    <source>
        <dbReference type="EMBL" id="PIK61353.1"/>
    </source>
</evidence>
<accession>A0A2G8LM78</accession>
<comment type="caution">
    <text evidence="7">The sequence shown here is derived from an EMBL/GenBank/DDBJ whole genome shotgun (WGS) entry which is preliminary data.</text>
</comment>
<keyword evidence="8" id="KW-1185">Reference proteome</keyword>
<dbReference type="EMBL" id="MRZV01000034">
    <property type="protein sequence ID" value="PIK61353.1"/>
    <property type="molecule type" value="Genomic_DNA"/>
</dbReference>
<dbReference type="InterPro" id="IPR036179">
    <property type="entry name" value="Ig-like_dom_sf"/>
</dbReference>
<feature type="domain" description="Ig-like" evidence="6">
    <location>
        <begin position="98"/>
        <end position="188"/>
    </location>
</feature>
<organism evidence="7 8">
    <name type="scientific">Stichopus japonicus</name>
    <name type="common">Sea cucumber</name>
    <dbReference type="NCBI Taxonomy" id="307972"/>
    <lineage>
        <taxon>Eukaryota</taxon>
        <taxon>Metazoa</taxon>
        <taxon>Echinodermata</taxon>
        <taxon>Eleutherozoa</taxon>
        <taxon>Echinozoa</taxon>
        <taxon>Holothuroidea</taxon>
        <taxon>Aspidochirotacea</taxon>
        <taxon>Aspidochirotida</taxon>
        <taxon>Stichopodidae</taxon>
        <taxon>Apostichopus</taxon>
    </lineage>
</organism>
<feature type="non-terminal residue" evidence="7">
    <location>
        <position position="397"/>
    </location>
</feature>
<protein>
    <submittedName>
        <fullName evidence="7">Putative Down syndrome cell adhesion molecule-like protein Dscam2 isoform X3</fullName>
    </submittedName>
</protein>
<evidence type="ECO:0000259" key="6">
    <source>
        <dbReference type="PROSITE" id="PS50835"/>
    </source>
</evidence>
<evidence type="ECO:0000313" key="8">
    <source>
        <dbReference type="Proteomes" id="UP000230750"/>
    </source>
</evidence>
<dbReference type="Proteomes" id="UP000230750">
    <property type="component" value="Unassembled WGS sequence"/>
</dbReference>
<evidence type="ECO:0000256" key="5">
    <source>
        <dbReference type="ARBA" id="ARBA00023319"/>
    </source>
</evidence>
<comment type="subcellular location">
    <subcellularLocation>
        <location evidence="1">Membrane</location>
        <topology evidence="1">Single-pass type I membrane protein</topology>
    </subcellularLocation>
</comment>
<keyword evidence="5" id="KW-0393">Immunoglobulin domain</keyword>
<gene>
    <name evidence="7" type="ORF">BSL78_01711</name>
</gene>
<dbReference type="Gene3D" id="2.60.40.10">
    <property type="entry name" value="Immunoglobulins"/>
    <property type="match status" value="3"/>
</dbReference>
<dbReference type="PANTHER" id="PTHR11640">
    <property type="entry name" value="NEPHRIN"/>
    <property type="match status" value="1"/>
</dbReference>
<dbReference type="STRING" id="307972.A0A2G8LM78"/>
<feature type="domain" description="Ig-like" evidence="6">
    <location>
        <begin position="302"/>
        <end position="397"/>
    </location>
</feature>
<evidence type="ECO:0000256" key="4">
    <source>
        <dbReference type="ARBA" id="ARBA00023180"/>
    </source>
</evidence>
<dbReference type="SMART" id="SM00409">
    <property type="entry name" value="IG"/>
    <property type="match status" value="2"/>
</dbReference>
<dbReference type="InterPro" id="IPR007110">
    <property type="entry name" value="Ig-like_dom"/>
</dbReference>
<evidence type="ECO:0000256" key="2">
    <source>
        <dbReference type="ARBA" id="ARBA00023136"/>
    </source>
</evidence>
<dbReference type="InterPro" id="IPR051275">
    <property type="entry name" value="Cell_adhesion_signaling"/>
</dbReference>